<evidence type="ECO:0000256" key="2">
    <source>
        <dbReference type="SAM" id="Phobius"/>
    </source>
</evidence>
<comment type="caution">
    <text evidence="3">The sequence shown here is derived from an EMBL/GenBank/DDBJ whole genome shotgun (WGS) entry which is preliminary data.</text>
</comment>
<feature type="region of interest" description="Disordered" evidence="1">
    <location>
        <begin position="77"/>
        <end position="101"/>
    </location>
</feature>
<reference evidence="3" key="1">
    <citation type="journal article" date="2023" name="Science">
        <title>Genome structures resolve the early diversification of teleost fishes.</title>
        <authorList>
            <person name="Parey E."/>
            <person name="Louis A."/>
            <person name="Montfort J."/>
            <person name="Bouchez O."/>
            <person name="Roques C."/>
            <person name="Iampietro C."/>
            <person name="Lluch J."/>
            <person name="Castinel A."/>
            <person name="Donnadieu C."/>
            <person name="Desvignes T."/>
            <person name="Floi Bucao C."/>
            <person name="Jouanno E."/>
            <person name="Wen M."/>
            <person name="Mejri S."/>
            <person name="Dirks R."/>
            <person name="Jansen H."/>
            <person name="Henkel C."/>
            <person name="Chen W.J."/>
            <person name="Zahm M."/>
            <person name="Cabau C."/>
            <person name="Klopp C."/>
            <person name="Thompson A.W."/>
            <person name="Robinson-Rechavi M."/>
            <person name="Braasch I."/>
            <person name="Lecointre G."/>
            <person name="Bobe J."/>
            <person name="Postlethwait J.H."/>
            <person name="Berthelot C."/>
            <person name="Roest Crollius H."/>
            <person name="Guiguen Y."/>
        </authorList>
    </citation>
    <scope>NUCLEOTIDE SEQUENCE</scope>
    <source>
        <strain evidence="3">WJC10195</strain>
    </source>
</reference>
<evidence type="ECO:0000313" key="3">
    <source>
        <dbReference type="EMBL" id="KAJ8348071.1"/>
    </source>
</evidence>
<organism evidence="3 4">
    <name type="scientific">Synaphobranchus kaupii</name>
    <name type="common">Kaup's arrowtooth eel</name>
    <dbReference type="NCBI Taxonomy" id="118154"/>
    <lineage>
        <taxon>Eukaryota</taxon>
        <taxon>Metazoa</taxon>
        <taxon>Chordata</taxon>
        <taxon>Craniata</taxon>
        <taxon>Vertebrata</taxon>
        <taxon>Euteleostomi</taxon>
        <taxon>Actinopterygii</taxon>
        <taxon>Neopterygii</taxon>
        <taxon>Teleostei</taxon>
        <taxon>Anguilliformes</taxon>
        <taxon>Synaphobranchidae</taxon>
        <taxon>Synaphobranchus</taxon>
    </lineage>
</organism>
<evidence type="ECO:0000313" key="4">
    <source>
        <dbReference type="Proteomes" id="UP001152622"/>
    </source>
</evidence>
<keyword evidence="4" id="KW-1185">Reference proteome</keyword>
<sequence>MGKHLQGAVLLGRQRGRDAFLRQAAKGDRDAAADLVTGVLNLIQAWLFIIMVAGTGGAGLPLGCNAAGAMERSFLRRHSDHRGSVRRQLTRKPPQRVLNGT</sequence>
<keyword evidence="2" id="KW-0472">Membrane</keyword>
<name>A0A9Q1EZR9_SYNKA</name>
<feature type="compositionally biased region" description="Basic residues" evidence="1">
    <location>
        <begin position="77"/>
        <end position="94"/>
    </location>
</feature>
<keyword evidence="2" id="KW-1133">Transmembrane helix</keyword>
<accession>A0A9Q1EZR9</accession>
<feature type="transmembrane region" description="Helical" evidence="2">
    <location>
        <begin position="45"/>
        <end position="68"/>
    </location>
</feature>
<gene>
    <name evidence="3" type="ORF">SKAU_G00266600</name>
</gene>
<protein>
    <submittedName>
        <fullName evidence="3">Uncharacterized protein</fullName>
    </submittedName>
</protein>
<keyword evidence="2" id="KW-0812">Transmembrane</keyword>
<dbReference type="Proteomes" id="UP001152622">
    <property type="component" value="Chromosome 10"/>
</dbReference>
<proteinExistence type="predicted"/>
<dbReference type="EMBL" id="JAINUF010000010">
    <property type="protein sequence ID" value="KAJ8348071.1"/>
    <property type="molecule type" value="Genomic_DNA"/>
</dbReference>
<dbReference type="AlphaFoldDB" id="A0A9Q1EZR9"/>
<evidence type="ECO:0000256" key="1">
    <source>
        <dbReference type="SAM" id="MobiDB-lite"/>
    </source>
</evidence>